<keyword evidence="2" id="KW-0812">Transmembrane</keyword>
<evidence type="ECO:0000313" key="4">
    <source>
        <dbReference type="WBParaSite" id="PSAMB.scaffold483size49677.g6283.t1"/>
    </source>
</evidence>
<feature type="transmembrane region" description="Helical" evidence="2">
    <location>
        <begin position="12"/>
        <end position="31"/>
    </location>
</feature>
<sequence length="315" mass="35103">MLVRSTTALVDGVESLVVVVVAVVVAVVSMTHSGENRRPTRLLPQQRTLRDNDHDKKVRTNDKSVALFACLLPTSVDFGLSDRRPQRAATEERNDYFFISTDSLSTEQPTPTDTRTVNYHRISSIAPMRFARVRASSPLIRPTNPTTDATKLWSGGGGGSKGATGLYNHTDTTQSGGFTKTFCSLDRRLAHAVEAETDRSLFNNFSHSKIQIDPSTAQRDSAGSDGWHRPPADDAFHTHRPQRHRKLLVFFIRASFTLLHCFCADNSLAFTYDGYNRSTKEFDRSAAARKNDHTLAGFLSIVKDRRGRQFPFGTQ</sequence>
<keyword evidence="2" id="KW-0472">Membrane</keyword>
<dbReference type="Proteomes" id="UP000887566">
    <property type="component" value="Unplaced"/>
</dbReference>
<organism evidence="3 4">
    <name type="scientific">Plectus sambesii</name>
    <dbReference type="NCBI Taxonomy" id="2011161"/>
    <lineage>
        <taxon>Eukaryota</taxon>
        <taxon>Metazoa</taxon>
        <taxon>Ecdysozoa</taxon>
        <taxon>Nematoda</taxon>
        <taxon>Chromadorea</taxon>
        <taxon>Plectida</taxon>
        <taxon>Plectina</taxon>
        <taxon>Plectoidea</taxon>
        <taxon>Plectidae</taxon>
        <taxon>Plectus</taxon>
    </lineage>
</organism>
<name>A0A914WR77_9BILA</name>
<keyword evidence="3" id="KW-1185">Reference proteome</keyword>
<evidence type="ECO:0000256" key="2">
    <source>
        <dbReference type="SAM" id="Phobius"/>
    </source>
</evidence>
<keyword evidence="2" id="KW-1133">Transmembrane helix</keyword>
<reference evidence="4" key="1">
    <citation type="submission" date="2022-11" db="UniProtKB">
        <authorList>
            <consortium name="WormBaseParasite"/>
        </authorList>
    </citation>
    <scope>IDENTIFICATION</scope>
</reference>
<evidence type="ECO:0000313" key="3">
    <source>
        <dbReference type="Proteomes" id="UP000887566"/>
    </source>
</evidence>
<dbReference type="AlphaFoldDB" id="A0A914WR77"/>
<feature type="compositionally biased region" description="Polar residues" evidence="1">
    <location>
        <begin position="212"/>
        <end position="221"/>
    </location>
</feature>
<evidence type="ECO:0000256" key="1">
    <source>
        <dbReference type="SAM" id="MobiDB-lite"/>
    </source>
</evidence>
<dbReference type="WBParaSite" id="PSAMB.scaffold483size49677.g6283.t1">
    <property type="protein sequence ID" value="PSAMB.scaffold483size49677.g6283.t1"/>
    <property type="gene ID" value="PSAMB.scaffold483size49677.g6283"/>
</dbReference>
<proteinExistence type="predicted"/>
<protein>
    <submittedName>
        <fullName evidence="4">Uncharacterized protein</fullName>
    </submittedName>
</protein>
<accession>A0A914WR77</accession>
<feature type="compositionally biased region" description="Basic and acidic residues" evidence="1">
    <location>
        <begin position="226"/>
        <end position="237"/>
    </location>
</feature>
<feature type="region of interest" description="Disordered" evidence="1">
    <location>
        <begin position="212"/>
        <end position="238"/>
    </location>
</feature>